<dbReference type="EMBL" id="JBBPBK010000016">
    <property type="protein sequence ID" value="KAK9268024.1"/>
    <property type="molecule type" value="Genomic_DNA"/>
</dbReference>
<name>A0AAP0NBJ1_LIQFO</name>
<evidence type="ECO:0000256" key="1">
    <source>
        <dbReference type="SAM" id="MobiDB-lite"/>
    </source>
</evidence>
<evidence type="ECO:0000313" key="2">
    <source>
        <dbReference type="EMBL" id="KAK9268024.1"/>
    </source>
</evidence>
<dbReference type="AlphaFoldDB" id="A0AAP0NBJ1"/>
<gene>
    <name evidence="2" type="ORF">L1049_010463</name>
</gene>
<comment type="caution">
    <text evidence="2">The sequence shown here is derived from an EMBL/GenBank/DDBJ whole genome shotgun (WGS) entry which is preliminary data.</text>
</comment>
<protein>
    <submittedName>
        <fullName evidence="2">Uncharacterized protein</fullName>
    </submittedName>
</protein>
<dbReference type="Proteomes" id="UP001415857">
    <property type="component" value="Unassembled WGS sequence"/>
</dbReference>
<proteinExistence type="predicted"/>
<feature type="compositionally biased region" description="Polar residues" evidence="1">
    <location>
        <begin position="42"/>
        <end position="54"/>
    </location>
</feature>
<accession>A0AAP0NBJ1</accession>
<reference evidence="2 3" key="1">
    <citation type="journal article" date="2024" name="Plant J.">
        <title>Genome sequences and population genomics reveal climatic adaptation and genomic divergence between two closely related sweetgum species.</title>
        <authorList>
            <person name="Xu W.Q."/>
            <person name="Ren C.Q."/>
            <person name="Zhang X.Y."/>
            <person name="Comes H.P."/>
            <person name="Liu X.H."/>
            <person name="Li Y.G."/>
            <person name="Kettle C.J."/>
            <person name="Jalonen R."/>
            <person name="Gaisberger H."/>
            <person name="Ma Y.Z."/>
            <person name="Qiu Y.X."/>
        </authorList>
    </citation>
    <scope>NUCLEOTIDE SEQUENCE [LARGE SCALE GENOMIC DNA]</scope>
    <source>
        <strain evidence="2">Hangzhou</strain>
    </source>
</reference>
<feature type="compositionally biased region" description="Basic and acidic residues" evidence="1">
    <location>
        <begin position="16"/>
        <end position="25"/>
    </location>
</feature>
<sequence length="207" mass="22831">MWPPSSHTNFFSSLRQVEKRLKTENPSDSSTPSSPPARPYISTWTNPTTAQPFKTANPHRHSSQIPQTSHQPIKIPPQINGPDSPKTTNDVEEDEIDDIERLIQLLGLSDCREEEQEEESGNCGGNSCHCEGGFYAKIVGVKGPKCVKEVERLEGWIKHFSSGGVHERIEPLRLAHLLLGKAAFVLGDTSVFGGLEFPSTIEGIFAK</sequence>
<feature type="compositionally biased region" description="Polar residues" evidence="1">
    <location>
        <begin position="1"/>
        <end position="15"/>
    </location>
</feature>
<keyword evidence="3" id="KW-1185">Reference proteome</keyword>
<feature type="region of interest" description="Disordered" evidence="1">
    <location>
        <begin position="1"/>
        <end position="90"/>
    </location>
</feature>
<evidence type="ECO:0000313" key="3">
    <source>
        <dbReference type="Proteomes" id="UP001415857"/>
    </source>
</evidence>
<organism evidence="2 3">
    <name type="scientific">Liquidambar formosana</name>
    <name type="common">Formosan gum</name>
    <dbReference type="NCBI Taxonomy" id="63359"/>
    <lineage>
        <taxon>Eukaryota</taxon>
        <taxon>Viridiplantae</taxon>
        <taxon>Streptophyta</taxon>
        <taxon>Embryophyta</taxon>
        <taxon>Tracheophyta</taxon>
        <taxon>Spermatophyta</taxon>
        <taxon>Magnoliopsida</taxon>
        <taxon>eudicotyledons</taxon>
        <taxon>Gunneridae</taxon>
        <taxon>Pentapetalae</taxon>
        <taxon>Saxifragales</taxon>
        <taxon>Altingiaceae</taxon>
        <taxon>Liquidambar</taxon>
    </lineage>
</organism>